<dbReference type="Proteomes" id="UP000299102">
    <property type="component" value="Unassembled WGS sequence"/>
</dbReference>
<name>A0A4C1V359_EUMVA</name>
<accession>A0A4C1V359</accession>
<evidence type="ECO:0000313" key="1">
    <source>
        <dbReference type="EMBL" id="GBP32776.1"/>
    </source>
</evidence>
<dbReference type="AlphaFoldDB" id="A0A4C1V359"/>
<dbReference type="EMBL" id="BGZK01000264">
    <property type="protein sequence ID" value="GBP32776.1"/>
    <property type="molecule type" value="Genomic_DNA"/>
</dbReference>
<sequence length="97" mass="11039">MNTGNSDCNEIEFAPVKVKDFQRLCVHDRRRGRRPPAVSPARGEFHRSLRCGRPVEAPRRLTVCVCYTCNRFSRGNVEEDATNRARSPFLKSSSSID</sequence>
<keyword evidence="2" id="KW-1185">Reference proteome</keyword>
<protein>
    <submittedName>
        <fullName evidence="1">Uncharacterized protein</fullName>
    </submittedName>
</protein>
<gene>
    <name evidence="1" type="ORF">EVAR_18929_1</name>
</gene>
<organism evidence="1 2">
    <name type="scientific">Eumeta variegata</name>
    <name type="common">Bagworm moth</name>
    <name type="synonym">Eumeta japonica</name>
    <dbReference type="NCBI Taxonomy" id="151549"/>
    <lineage>
        <taxon>Eukaryota</taxon>
        <taxon>Metazoa</taxon>
        <taxon>Ecdysozoa</taxon>
        <taxon>Arthropoda</taxon>
        <taxon>Hexapoda</taxon>
        <taxon>Insecta</taxon>
        <taxon>Pterygota</taxon>
        <taxon>Neoptera</taxon>
        <taxon>Endopterygota</taxon>
        <taxon>Lepidoptera</taxon>
        <taxon>Glossata</taxon>
        <taxon>Ditrysia</taxon>
        <taxon>Tineoidea</taxon>
        <taxon>Psychidae</taxon>
        <taxon>Oiketicinae</taxon>
        <taxon>Eumeta</taxon>
    </lineage>
</organism>
<comment type="caution">
    <text evidence="1">The sequence shown here is derived from an EMBL/GenBank/DDBJ whole genome shotgun (WGS) entry which is preliminary data.</text>
</comment>
<evidence type="ECO:0000313" key="2">
    <source>
        <dbReference type="Proteomes" id="UP000299102"/>
    </source>
</evidence>
<proteinExistence type="predicted"/>
<reference evidence="1 2" key="1">
    <citation type="journal article" date="2019" name="Commun. Biol.">
        <title>The bagworm genome reveals a unique fibroin gene that provides high tensile strength.</title>
        <authorList>
            <person name="Kono N."/>
            <person name="Nakamura H."/>
            <person name="Ohtoshi R."/>
            <person name="Tomita M."/>
            <person name="Numata K."/>
            <person name="Arakawa K."/>
        </authorList>
    </citation>
    <scope>NUCLEOTIDE SEQUENCE [LARGE SCALE GENOMIC DNA]</scope>
</reference>